<dbReference type="EMBL" id="JAMSHJ010000005">
    <property type="protein sequence ID" value="KAI5412511.1"/>
    <property type="molecule type" value="Genomic_DNA"/>
</dbReference>
<feature type="region of interest" description="Disordered" evidence="1">
    <location>
        <begin position="118"/>
        <end position="168"/>
    </location>
</feature>
<gene>
    <name evidence="2" type="ORF">KIW84_057255</name>
</gene>
<dbReference type="Proteomes" id="UP001058974">
    <property type="component" value="Chromosome 5"/>
</dbReference>
<organism evidence="2 3">
    <name type="scientific">Pisum sativum</name>
    <name type="common">Garden pea</name>
    <name type="synonym">Lathyrus oleraceus</name>
    <dbReference type="NCBI Taxonomy" id="3888"/>
    <lineage>
        <taxon>Eukaryota</taxon>
        <taxon>Viridiplantae</taxon>
        <taxon>Streptophyta</taxon>
        <taxon>Embryophyta</taxon>
        <taxon>Tracheophyta</taxon>
        <taxon>Spermatophyta</taxon>
        <taxon>Magnoliopsida</taxon>
        <taxon>eudicotyledons</taxon>
        <taxon>Gunneridae</taxon>
        <taxon>Pentapetalae</taxon>
        <taxon>rosids</taxon>
        <taxon>fabids</taxon>
        <taxon>Fabales</taxon>
        <taxon>Fabaceae</taxon>
        <taxon>Papilionoideae</taxon>
        <taxon>50 kb inversion clade</taxon>
        <taxon>NPAAA clade</taxon>
        <taxon>Hologalegina</taxon>
        <taxon>IRL clade</taxon>
        <taxon>Fabeae</taxon>
        <taxon>Lathyrus</taxon>
    </lineage>
</organism>
<sequence>MHGDGKQHYFNGCALVFEDNHWSQMLWHCVDNSSYLGWVVLFPKITPCSYCGDGVEGDASPSPSSSIPANVAEDFLASGAEDDSASSLKGVHDCLAEDSLASSLADDVVSLCVNDASAQPSSPVNDAFAAQHSSVPTPPPPEIGLRRSSRARKENVKYSPSFSKNKKK</sequence>
<accession>A0A9D4X1P4</accession>
<keyword evidence="3" id="KW-1185">Reference proteome</keyword>
<evidence type="ECO:0000313" key="2">
    <source>
        <dbReference type="EMBL" id="KAI5412511.1"/>
    </source>
</evidence>
<evidence type="ECO:0000256" key="1">
    <source>
        <dbReference type="SAM" id="MobiDB-lite"/>
    </source>
</evidence>
<evidence type="ECO:0000313" key="3">
    <source>
        <dbReference type="Proteomes" id="UP001058974"/>
    </source>
</evidence>
<proteinExistence type="predicted"/>
<name>A0A9D4X1P4_PEA</name>
<protein>
    <submittedName>
        <fullName evidence="2">Uncharacterized protein</fullName>
    </submittedName>
</protein>
<dbReference type="Gramene" id="Psat05G0725500-T1">
    <property type="protein sequence ID" value="KAI5412511.1"/>
    <property type="gene ID" value="KIW84_057255"/>
</dbReference>
<dbReference type="AlphaFoldDB" id="A0A9D4X1P4"/>
<feature type="compositionally biased region" description="Polar residues" evidence="1">
    <location>
        <begin position="158"/>
        <end position="168"/>
    </location>
</feature>
<reference evidence="2 3" key="1">
    <citation type="journal article" date="2022" name="Nat. Genet.">
        <title>Improved pea reference genome and pan-genome highlight genomic features and evolutionary characteristics.</title>
        <authorList>
            <person name="Yang T."/>
            <person name="Liu R."/>
            <person name="Luo Y."/>
            <person name="Hu S."/>
            <person name="Wang D."/>
            <person name="Wang C."/>
            <person name="Pandey M.K."/>
            <person name="Ge S."/>
            <person name="Xu Q."/>
            <person name="Li N."/>
            <person name="Li G."/>
            <person name="Huang Y."/>
            <person name="Saxena R.K."/>
            <person name="Ji Y."/>
            <person name="Li M."/>
            <person name="Yan X."/>
            <person name="He Y."/>
            <person name="Liu Y."/>
            <person name="Wang X."/>
            <person name="Xiang C."/>
            <person name="Varshney R.K."/>
            <person name="Ding H."/>
            <person name="Gao S."/>
            <person name="Zong X."/>
        </authorList>
    </citation>
    <scope>NUCLEOTIDE SEQUENCE [LARGE SCALE GENOMIC DNA]</scope>
    <source>
        <strain evidence="2 3">cv. Zhongwan 6</strain>
    </source>
</reference>
<comment type="caution">
    <text evidence="2">The sequence shown here is derived from an EMBL/GenBank/DDBJ whole genome shotgun (WGS) entry which is preliminary data.</text>
</comment>